<dbReference type="RefSeq" id="WP_271012328.1">
    <property type="nucleotide sequence ID" value="NZ_JAQIFT010000044.1"/>
</dbReference>
<protein>
    <submittedName>
        <fullName evidence="1">Tail protein X</fullName>
    </submittedName>
</protein>
<accession>A0AA42J168</accession>
<dbReference type="Pfam" id="PF05489">
    <property type="entry name" value="Phage_tail_X"/>
    <property type="match status" value="1"/>
</dbReference>
<dbReference type="EMBL" id="JAQIFT010000044">
    <property type="protein sequence ID" value="MDA3732035.1"/>
    <property type="molecule type" value="Genomic_DNA"/>
</dbReference>
<sequence>MNNFEIYTTVDKDTFDMIALDYYLDEFKAHLIIQANPQYASIITFKGGIELKIPILEEDKPSTLPPWKR</sequence>
<reference evidence="1" key="1">
    <citation type="journal article" date="2023" name="Int. J. Syst. Evol. Microbiol.">
        <title>&lt;i&gt;Holtiella tumoricola&lt;/i&gt; gen. nov. sp. nov., isolated from a human clinical sample.</title>
        <authorList>
            <person name="Allen-Vercoe E."/>
            <person name="Daigneault M.C."/>
            <person name="Vancuren S.J."/>
            <person name="Cochrane K."/>
            <person name="O'Neal L.L."/>
            <person name="Sankaranarayanan K."/>
            <person name="Lawson P.A."/>
        </authorList>
    </citation>
    <scope>NUCLEOTIDE SEQUENCE</scope>
    <source>
        <strain evidence="1">CC70A</strain>
    </source>
</reference>
<organism evidence="1 2">
    <name type="scientific">Holtiella tumoricola</name>
    <dbReference type="NCBI Taxonomy" id="3018743"/>
    <lineage>
        <taxon>Bacteria</taxon>
        <taxon>Bacillati</taxon>
        <taxon>Bacillota</taxon>
        <taxon>Clostridia</taxon>
        <taxon>Lachnospirales</taxon>
        <taxon>Cellulosilyticaceae</taxon>
        <taxon>Holtiella</taxon>
    </lineage>
</organism>
<evidence type="ECO:0000313" key="1">
    <source>
        <dbReference type="EMBL" id="MDA3732035.1"/>
    </source>
</evidence>
<dbReference type="InterPro" id="IPR008861">
    <property type="entry name" value="GpX-like"/>
</dbReference>
<dbReference type="Proteomes" id="UP001169242">
    <property type="component" value="Unassembled WGS sequence"/>
</dbReference>
<keyword evidence="2" id="KW-1185">Reference proteome</keyword>
<evidence type="ECO:0000313" key="2">
    <source>
        <dbReference type="Proteomes" id="UP001169242"/>
    </source>
</evidence>
<proteinExistence type="predicted"/>
<comment type="caution">
    <text evidence="1">The sequence shown here is derived from an EMBL/GenBank/DDBJ whole genome shotgun (WGS) entry which is preliminary data.</text>
</comment>
<gene>
    <name evidence="1" type="ORF">PBV87_11135</name>
</gene>
<dbReference type="AlphaFoldDB" id="A0AA42J168"/>
<name>A0AA42J168_9FIRM</name>